<accession>A0AAE0ZQ67</accession>
<organism evidence="1 2">
    <name type="scientific">Elysia crispata</name>
    <name type="common">lettuce slug</name>
    <dbReference type="NCBI Taxonomy" id="231223"/>
    <lineage>
        <taxon>Eukaryota</taxon>
        <taxon>Metazoa</taxon>
        <taxon>Spiralia</taxon>
        <taxon>Lophotrochozoa</taxon>
        <taxon>Mollusca</taxon>
        <taxon>Gastropoda</taxon>
        <taxon>Heterobranchia</taxon>
        <taxon>Euthyneura</taxon>
        <taxon>Panpulmonata</taxon>
        <taxon>Sacoglossa</taxon>
        <taxon>Placobranchoidea</taxon>
        <taxon>Plakobranchidae</taxon>
        <taxon>Elysia</taxon>
    </lineage>
</organism>
<protein>
    <submittedName>
        <fullName evidence="1">Uncharacterized protein</fullName>
    </submittedName>
</protein>
<gene>
    <name evidence="1" type="ORF">RRG08_036310</name>
</gene>
<evidence type="ECO:0000313" key="1">
    <source>
        <dbReference type="EMBL" id="KAK3772976.1"/>
    </source>
</evidence>
<proteinExistence type="predicted"/>
<dbReference type="EMBL" id="JAWDGP010003572">
    <property type="protein sequence ID" value="KAK3772976.1"/>
    <property type="molecule type" value="Genomic_DNA"/>
</dbReference>
<comment type="caution">
    <text evidence="1">The sequence shown here is derived from an EMBL/GenBank/DDBJ whole genome shotgun (WGS) entry which is preliminary data.</text>
</comment>
<evidence type="ECO:0000313" key="2">
    <source>
        <dbReference type="Proteomes" id="UP001283361"/>
    </source>
</evidence>
<keyword evidence="2" id="KW-1185">Reference proteome</keyword>
<name>A0AAE0ZQ67_9GAST</name>
<dbReference type="AlphaFoldDB" id="A0AAE0ZQ67"/>
<reference evidence="1" key="1">
    <citation type="journal article" date="2023" name="G3 (Bethesda)">
        <title>A reference genome for the long-term kleptoplast-retaining sea slug Elysia crispata morphotype clarki.</title>
        <authorList>
            <person name="Eastman K.E."/>
            <person name="Pendleton A.L."/>
            <person name="Shaikh M.A."/>
            <person name="Suttiyut T."/>
            <person name="Ogas R."/>
            <person name="Tomko P."/>
            <person name="Gavelis G."/>
            <person name="Widhalm J.R."/>
            <person name="Wisecaver J.H."/>
        </authorList>
    </citation>
    <scope>NUCLEOTIDE SEQUENCE</scope>
    <source>
        <strain evidence="1">ECLA1</strain>
    </source>
</reference>
<dbReference type="Proteomes" id="UP001283361">
    <property type="component" value="Unassembled WGS sequence"/>
</dbReference>
<sequence>MQSKTLDACRIHIGKQSDFDELVSCPNWPDAWCWGSAKLNTLALLARGEFSSSALDEIPFDPTLTA</sequence>